<reference evidence="3" key="1">
    <citation type="journal article" date="2019" name="Int. J. Syst. Evol. Microbiol.">
        <title>The Global Catalogue of Microorganisms (GCM) 10K type strain sequencing project: providing services to taxonomists for standard genome sequencing and annotation.</title>
        <authorList>
            <consortium name="The Broad Institute Genomics Platform"/>
            <consortium name="The Broad Institute Genome Sequencing Center for Infectious Disease"/>
            <person name="Wu L."/>
            <person name="Ma J."/>
        </authorList>
    </citation>
    <scope>NUCLEOTIDE SEQUENCE [LARGE SCALE GENOMIC DNA]</scope>
    <source>
        <strain evidence="3">KCTC 52274</strain>
    </source>
</reference>
<feature type="chain" id="PRO_5045300855" evidence="1">
    <location>
        <begin position="23"/>
        <end position="235"/>
    </location>
</feature>
<dbReference type="EMBL" id="JBHULE010000002">
    <property type="protein sequence ID" value="MFD2561402.1"/>
    <property type="molecule type" value="Genomic_DNA"/>
</dbReference>
<accession>A0ABW5L933</accession>
<keyword evidence="1" id="KW-0732">Signal</keyword>
<evidence type="ECO:0000256" key="1">
    <source>
        <dbReference type="SAM" id="SignalP"/>
    </source>
</evidence>
<organism evidence="2 3">
    <name type="scientific">Aquimarina rubra</name>
    <dbReference type="NCBI Taxonomy" id="1920033"/>
    <lineage>
        <taxon>Bacteria</taxon>
        <taxon>Pseudomonadati</taxon>
        <taxon>Bacteroidota</taxon>
        <taxon>Flavobacteriia</taxon>
        <taxon>Flavobacteriales</taxon>
        <taxon>Flavobacteriaceae</taxon>
        <taxon>Aquimarina</taxon>
    </lineage>
</organism>
<keyword evidence="3" id="KW-1185">Reference proteome</keyword>
<dbReference type="Pfam" id="PF10677">
    <property type="entry name" value="DUF2490"/>
    <property type="match status" value="1"/>
</dbReference>
<feature type="signal peptide" evidence="1">
    <location>
        <begin position="1"/>
        <end position="22"/>
    </location>
</feature>
<dbReference type="Proteomes" id="UP001597319">
    <property type="component" value="Unassembled WGS sequence"/>
</dbReference>
<evidence type="ECO:0000313" key="2">
    <source>
        <dbReference type="EMBL" id="MFD2561402.1"/>
    </source>
</evidence>
<proteinExistence type="predicted"/>
<comment type="caution">
    <text evidence="2">The sequence shown here is derived from an EMBL/GenBank/DDBJ whole genome shotgun (WGS) entry which is preliminary data.</text>
</comment>
<gene>
    <name evidence="2" type="ORF">ACFSR1_01895</name>
</gene>
<evidence type="ECO:0000313" key="3">
    <source>
        <dbReference type="Proteomes" id="UP001597319"/>
    </source>
</evidence>
<sequence>MNKERRFILACFCCMICYQLVAQTSFTSGLLPKIVVSNKLSNNIKLINSLESRQQLWEHQPNQNFSYDYLLTDLTTILSYKISSDKVFNIGYLLRFEEDKLVHRSIFQYSIARQLESIRVAHRFVTDQTFSRKESPEFRLRYRFTIEVPFNGYRVDPGEFYLKVNNEYLGAYQNTNTDLEIRIIPFIGYELNPKSKIEIGPDYRISQFFESETKNRLWLSINYYYAIDWIKPIKK</sequence>
<dbReference type="RefSeq" id="WP_378289071.1">
    <property type="nucleotide sequence ID" value="NZ_JBHULE010000002.1"/>
</dbReference>
<protein>
    <submittedName>
        <fullName evidence="2">DUF2490 domain-containing protein</fullName>
    </submittedName>
</protein>
<dbReference type="InterPro" id="IPR019619">
    <property type="entry name" value="DUF2490"/>
</dbReference>
<name>A0ABW5L933_9FLAO</name>